<dbReference type="SUPFAM" id="SSF53448">
    <property type="entry name" value="Nucleotide-diphospho-sugar transferases"/>
    <property type="match status" value="1"/>
</dbReference>
<dbReference type="InterPro" id="IPR040492">
    <property type="entry name" value="GlfT2_N"/>
</dbReference>
<dbReference type="InterPro" id="IPR029044">
    <property type="entry name" value="Nucleotide-diphossugar_trans"/>
</dbReference>
<comment type="caution">
    <text evidence="2">The sequence shown here is derived from an EMBL/GenBank/DDBJ whole genome shotgun (WGS) entry which is preliminary data.</text>
</comment>
<accession>A3VIF8</accession>
<feature type="domain" description="Galactofuranosyltransferase GlfT2 N-terminal" evidence="1">
    <location>
        <begin position="35"/>
        <end position="131"/>
    </location>
</feature>
<dbReference type="Gene3D" id="3.90.550.60">
    <property type="match status" value="1"/>
</dbReference>
<dbReference type="Pfam" id="PF13641">
    <property type="entry name" value="Glyco_tranf_2_3"/>
    <property type="match status" value="1"/>
</dbReference>
<dbReference type="Pfam" id="PF17994">
    <property type="entry name" value="Glft2_N"/>
    <property type="match status" value="1"/>
</dbReference>
<dbReference type="eggNOG" id="COG1216">
    <property type="taxonomic scope" value="Bacteria"/>
</dbReference>
<dbReference type="RefSeq" id="WP_008330159.1">
    <property type="nucleotide sequence ID" value="NZ_CH902578.1"/>
</dbReference>
<gene>
    <name evidence="2" type="ORF">RB2654_07401</name>
</gene>
<dbReference type="HOGENOM" id="CLU_462162_0_0_5"/>
<proteinExistence type="predicted"/>
<keyword evidence="3" id="KW-1185">Reference proteome</keyword>
<evidence type="ECO:0000313" key="2">
    <source>
        <dbReference type="EMBL" id="EAQ11889.1"/>
    </source>
</evidence>
<dbReference type="Proteomes" id="UP000002931">
    <property type="component" value="Unassembled WGS sequence"/>
</dbReference>
<evidence type="ECO:0000259" key="1">
    <source>
        <dbReference type="Pfam" id="PF17994"/>
    </source>
</evidence>
<dbReference type="STRING" id="314271.RB2654_07401"/>
<evidence type="ECO:0000313" key="3">
    <source>
        <dbReference type="Proteomes" id="UP000002931"/>
    </source>
</evidence>
<sequence>MTAYRLQNVIGPDFGRPAVLYRATGEAVDGPMPWAMAAGDIFDFDSYFNAFFPDVWHRHTKIGRVGLEVAATGPIRVVVTAHGTHSATLADTALDGSGVVWLDDLPKTGRVSFRVEAEADTRLTDLGWVTDVPPLHAPTLSVGLCTFNREKQFAVTLAALAQLQEQNPAILHIWVANQGKTFTNPTIGEIDKRDTVSILEQTNLGGCGGFTRTMVEATSVATPATHHLLMDDDIILDPRVVNRALGFLAYVEGELAVGGQMIDLDDPTILRELGAKLDPERFVQSIGENSDLTTPEGLAQFHDTPRIDYNAWWFCVIPTATIKRLGLPTPIFIRGDDIEYGCRMAANGVETICLPGVAVWHESFHHKTSDWLTYYDMRNRLFVASLYPQLVWRPASYYLLGFVVVFMFQNRYRAADMNILAIQDVLAGLDTALGADSESRHMALMAQLNQLAPYPELAPDALPDTEEGTLEPLDTSIPSMVWMSVRDFVLCTVNPLLRPFRAPRRFPYVPMPNNVGARDYIAPKTPEAEAYVLYKARPARLWSVMTRTIWVSLRYGLKPQAHFDDLARALEANRTREHWQALFDLPRDRF</sequence>
<protein>
    <recommendedName>
        <fullName evidence="1">Galactofuranosyltransferase GlfT2 N-terminal domain-containing protein</fullName>
    </recommendedName>
</protein>
<dbReference type="EMBL" id="AAMT01000011">
    <property type="protein sequence ID" value="EAQ11889.1"/>
    <property type="molecule type" value="Genomic_DNA"/>
</dbReference>
<organism evidence="2 3">
    <name type="scientific">Maritimibacter alkaliphilus HTCC2654</name>
    <dbReference type="NCBI Taxonomy" id="314271"/>
    <lineage>
        <taxon>Bacteria</taxon>
        <taxon>Pseudomonadati</taxon>
        <taxon>Pseudomonadota</taxon>
        <taxon>Alphaproteobacteria</taxon>
        <taxon>Rhodobacterales</taxon>
        <taxon>Roseobacteraceae</taxon>
        <taxon>Maritimibacter</taxon>
    </lineage>
</organism>
<name>A3VIF8_9RHOB</name>
<dbReference type="AlphaFoldDB" id="A3VIF8"/>
<reference evidence="2 3" key="1">
    <citation type="journal article" date="2010" name="J. Bacteriol.">
        <title>Genome sequences of Pelagibaca bermudensis HTCC2601T and Maritimibacter alkaliphilus HTCC2654T, the type strains of two marine Roseobacter genera.</title>
        <authorList>
            <person name="Thrash J.C."/>
            <person name="Cho J.C."/>
            <person name="Ferriera S."/>
            <person name="Johnson J."/>
            <person name="Vergin K.L."/>
            <person name="Giovannoni S.J."/>
        </authorList>
    </citation>
    <scope>NUCLEOTIDE SEQUENCE [LARGE SCALE GENOMIC DNA]</scope>
    <source>
        <strain evidence="2 3">HTCC2654</strain>
    </source>
</reference>
<dbReference type="OrthoDB" id="5148555at2"/>